<evidence type="ECO:0007829" key="13">
    <source>
        <dbReference type="PubMed" id="21183079"/>
    </source>
</evidence>
<evidence type="ECO:0000256" key="3">
    <source>
        <dbReference type="ARBA" id="ARBA00007767"/>
    </source>
</evidence>
<dbReference type="Antibodypedia" id="45952">
    <property type="antibodies" value="78 antibodies from 19 providers"/>
</dbReference>
<dbReference type="PANTHER" id="PTHR28546:SF2">
    <property type="entry name" value="NEURONAL VESICLE TRAFFICKING-ASSOCIATED PROTEIN 2"/>
    <property type="match status" value="1"/>
</dbReference>
<dbReference type="ProteomicsDB" id="365624"/>
<comment type="subcellular location">
    <subcellularLocation>
        <location evidence="1">Cytoplasmic vesicle membrane</location>
    </subcellularLocation>
    <subcellularLocation>
        <location evidence="2">Membrane</location>
        <topology evidence="2">Single-pass membrane protein</topology>
    </subcellularLocation>
</comment>
<reference evidence="9 11" key="1">
    <citation type="journal article" date="2009" name="PLoS Biol.">
        <title>Lineage-specific biology revealed by a finished genome assembly of the mouse.</title>
        <authorList>
            <consortium name="Mouse Genome Sequencing Consortium"/>
            <person name="Church D.M."/>
            <person name="Goodstadt L."/>
            <person name="Hillier L.W."/>
            <person name="Zody M.C."/>
            <person name="Goldstein S."/>
            <person name="She X."/>
            <person name="Bult C.J."/>
            <person name="Agarwala R."/>
            <person name="Cherry J.L."/>
            <person name="DiCuccio M."/>
            <person name="Hlavina W."/>
            <person name="Kapustin Y."/>
            <person name="Meric P."/>
            <person name="Maglott D."/>
            <person name="Birtle Z."/>
            <person name="Marques A.C."/>
            <person name="Graves T."/>
            <person name="Zhou S."/>
            <person name="Teague B."/>
            <person name="Potamousis K."/>
            <person name="Churas C."/>
            <person name="Place M."/>
            <person name="Herschleb J."/>
            <person name="Runnheim R."/>
            <person name="Forrest D."/>
            <person name="Amos-Landgraf J."/>
            <person name="Schwartz D.C."/>
            <person name="Cheng Z."/>
            <person name="Lindblad-Toh K."/>
            <person name="Eichler E.E."/>
            <person name="Ponting C.P."/>
        </authorList>
    </citation>
    <scope>NUCLEOTIDE SEQUENCE [LARGE SCALE GENOMIC DNA]</scope>
    <source>
        <strain evidence="9 11">C57BL/6J</strain>
    </source>
</reference>
<feature type="region of interest" description="Disordered" evidence="8">
    <location>
        <begin position="1"/>
        <end position="21"/>
    </location>
</feature>
<evidence type="ECO:0000256" key="5">
    <source>
        <dbReference type="ARBA" id="ARBA00022989"/>
    </source>
</evidence>
<keyword evidence="12" id="KW-1267">Proteomics identification</keyword>
<proteinExistence type="evidence at protein level"/>
<dbReference type="GO" id="GO:0048268">
    <property type="term" value="P:clathrin coat assembly"/>
    <property type="evidence" value="ECO:0007669"/>
    <property type="project" value="InterPro"/>
</dbReference>
<keyword evidence="5" id="KW-1133">Transmembrane helix</keyword>
<comment type="similarity">
    <text evidence="3">Belongs to the NSG family.</text>
</comment>
<evidence type="ECO:0000313" key="10">
    <source>
        <dbReference type="MGI" id="MGI:1202070"/>
    </source>
</evidence>
<reference evidence="13" key="2">
    <citation type="journal article" date="2010" name="Cell">
        <title>A tissue-specific atlas of mouse protein phosphorylation and expression.</title>
        <authorList>
            <person name="Huttlin E.L."/>
            <person name="Jedrychowski M.P."/>
            <person name="Elias J.E."/>
            <person name="Goswami T."/>
            <person name="Rad R."/>
            <person name="Beausoleil S.A."/>
            <person name="Villen J."/>
            <person name="Haas W."/>
            <person name="Sowa M.E."/>
            <person name="Gygi S.P."/>
        </authorList>
    </citation>
    <scope>IDENTIFICATION BY MASS SPECTROMETRY [LARGE SCALE ANALYSIS]</scope>
</reference>
<dbReference type="GeneTree" id="ENSGT00390000000483"/>
<keyword evidence="7" id="KW-0968">Cytoplasmic vesicle</keyword>
<keyword evidence="4" id="KW-0812">Transmembrane</keyword>
<evidence type="ECO:0000256" key="2">
    <source>
        <dbReference type="ARBA" id="ARBA00004167"/>
    </source>
</evidence>
<accession>Q5SS04</accession>
<dbReference type="Bgee" id="ENSMUSG00000020297">
    <property type="expression patterns" value="Expressed in cortical plate and 177 other cell types or tissues"/>
</dbReference>
<evidence type="ECO:0007829" key="12">
    <source>
        <dbReference type="ProteomicsDB" id="Q5SS04"/>
    </source>
</evidence>
<reference evidence="9" key="4">
    <citation type="submission" date="2025-08" db="UniProtKB">
        <authorList>
            <consortium name="Ensembl"/>
        </authorList>
    </citation>
    <scope>IDENTIFICATION</scope>
    <source>
        <strain evidence="9">C57BL/6J</strain>
    </source>
</reference>
<dbReference type="AlphaFoldDB" id="Q5SS04"/>
<keyword evidence="11" id="KW-1185">Reference proteome</keyword>
<dbReference type="AGR" id="MGI:1202070"/>
<protein>
    <submittedName>
        <fullName evidence="9">Neuron specific gene family member 2</fullName>
    </submittedName>
</protein>
<dbReference type="Ensembl" id="ENSMUST00000109409.8">
    <property type="protein sequence ID" value="ENSMUSP00000105036.2"/>
    <property type="gene ID" value="ENSMUSG00000020297.11"/>
</dbReference>
<evidence type="ECO:0000256" key="7">
    <source>
        <dbReference type="ARBA" id="ARBA00023329"/>
    </source>
</evidence>
<organism evidence="9 11">
    <name type="scientific">Mus musculus</name>
    <name type="common">Mouse</name>
    <dbReference type="NCBI Taxonomy" id="10090"/>
    <lineage>
        <taxon>Eukaryota</taxon>
        <taxon>Metazoa</taxon>
        <taxon>Chordata</taxon>
        <taxon>Craniata</taxon>
        <taxon>Vertebrata</taxon>
        <taxon>Euteleostomi</taxon>
        <taxon>Mammalia</taxon>
        <taxon>Eutheria</taxon>
        <taxon>Euarchontoglires</taxon>
        <taxon>Glires</taxon>
        <taxon>Rodentia</taxon>
        <taxon>Myomorpha</taxon>
        <taxon>Muroidea</taxon>
        <taxon>Muridae</taxon>
        <taxon>Murinae</taxon>
        <taxon>Mus</taxon>
        <taxon>Mus</taxon>
    </lineage>
</organism>
<dbReference type="PANTHER" id="PTHR28546">
    <property type="entry name" value="NEURONAL VESICLE TRAFFICKING-ASSOCIATED PROTEIN 2-RELATED"/>
    <property type="match status" value="1"/>
</dbReference>
<dbReference type="VEuPathDB" id="HostDB:ENSMUSG00000020297"/>
<dbReference type="Proteomes" id="UP000000589">
    <property type="component" value="Chromosome 11"/>
</dbReference>
<evidence type="ECO:0000256" key="8">
    <source>
        <dbReference type="SAM" id="MobiDB-lite"/>
    </source>
</evidence>
<dbReference type="GO" id="GO:0032051">
    <property type="term" value="F:clathrin light chain binding"/>
    <property type="evidence" value="ECO:0007669"/>
    <property type="project" value="InterPro"/>
</dbReference>
<keyword evidence="6" id="KW-0472">Membrane</keyword>
<dbReference type="ExpressionAtlas" id="Q5SS04">
    <property type="expression patterns" value="baseline and differential"/>
</dbReference>
<gene>
    <name evidence="9 10" type="primary">Nsg2</name>
</gene>
<dbReference type="MGI" id="MGI:1202070">
    <property type="gene designation" value="Nsg2"/>
</dbReference>
<reference evidence="9" key="5">
    <citation type="submission" date="2025-09" db="UniProtKB">
        <authorList>
            <consortium name="Ensembl"/>
        </authorList>
    </citation>
    <scope>IDENTIFICATION</scope>
    <source>
        <strain evidence="9">C57BL/6J</strain>
    </source>
</reference>
<evidence type="ECO:0000313" key="11">
    <source>
        <dbReference type="Proteomes" id="UP000000589"/>
    </source>
</evidence>
<dbReference type="HOGENOM" id="CLU_185427_0_0_1"/>
<evidence type="ECO:0000256" key="4">
    <source>
        <dbReference type="ARBA" id="ARBA00022692"/>
    </source>
</evidence>
<dbReference type="Pfam" id="PF06387">
    <property type="entry name" value="Calcyon"/>
    <property type="match status" value="1"/>
</dbReference>
<evidence type="ECO:0000313" key="9">
    <source>
        <dbReference type="Ensembl" id="ENSMUSP00000105036.2"/>
    </source>
</evidence>
<reference evidence="9 11" key="3">
    <citation type="journal article" date="2011" name="PLoS Biol.">
        <title>Modernizing reference genome assemblies.</title>
        <authorList>
            <person name="Church D.M."/>
            <person name="Schneider V.A."/>
            <person name="Graves T."/>
            <person name="Auger K."/>
            <person name="Cunningham F."/>
            <person name="Bouk N."/>
            <person name="Chen H.C."/>
            <person name="Agarwala R."/>
            <person name="McLaren W.M."/>
            <person name="Ritchie G.R."/>
            <person name="Albracht D."/>
            <person name="Kremitzki M."/>
            <person name="Rock S."/>
            <person name="Kotkiewicz H."/>
            <person name="Kremitzki C."/>
            <person name="Wollam A."/>
            <person name="Trani L."/>
            <person name="Fulton L."/>
            <person name="Fulton R."/>
            <person name="Matthews L."/>
            <person name="Whitehead S."/>
            <person name="Chow W."/>
            <person name="Torrance J."/>
            <person name="Dunn M."/>
            <person name="Harden G."/>
            <person name="Threadgold G."/>
            <person name="Wood J."/>
            <person name="Collins J."/>
            <person name="Heath P."/>
            <person name="Griffiths G."/>
            <person name="Pelan S."/>
            <person name="Grafham D."/>
            <person name="Eichler E.E."/>
            <person name="Weinstock G."/>
            <person name="Mardis E.R."/>
            <person name="Wilson R.K."/>
            <person name="Howe K."/>
            <person name="Flicek P."/>
            <person name="Hubbard T."/>
        </authorList>
    </citation>
    <scope>NUCLEOTIDE SEQUENCE [LARGE SCALE GENOMIC DNA]</scope>
    <source>
        <strain evidence="9 11">C57BL/6J</strain>
    </source>
</reference>
<dbReference type="GO" id="GO:0030659">
    <property type="term" value="C:cytoplasmic vesicle membrane"/>
    <property type="evidence" value="ECO:0007669"/>
    <property type="project" value="UniProtKB-SubCell"/>
</dbReference>
<dbReference type="InterPro" id="IPR009431">
    <property type="entry name" value="NSG"/>
</dbReference>
<evidence type="ECO:0000256" key="1">
    <source>
        <dbReference type="ARBA" id="ARBA00004156"/>
    </source>
</evidence>
<evidence type="ECO:0000256" key="6">
    <source>
        <dbReference type="ARBA" id="ARBA00023136"/>
    </source>
</evidence>
<sequence length="92" mass="10321">MVKLNSNPGEKGAKPPSVEDGFQTVPLITPLEVNHLQLAAPEKVIVKTRTEYQPEQRNKGKFRVPKIAEFTVSSSVGWNGRGHLLWRRDSVE</sequence>
<name>Q5SS04_MOUSE</name>